<accession>A0ACB8ILS4</accession>
<name>A0ACB8ILS4_CITSI</name>
<proteinExistence type="predicted"/>
<comment type="caution">
    <text evidence="1">The sequence shown here is derived from an EMBL/GenBank/DDBJ whole genome shotgun (WGS) entry which is preliminary data.</text>
</comment>
<keyword evidence="2" id="KW-1185">Reference proteome</keyword>
<dbReference type="Proteomes" id="UP000829398">
    <property type="component" value="Chromosome 8"/>
</dbReference>
<evidence type="ECO:0000313" key="2">
    <source>
        <dbReference type="Proteomes" id="UP000829398"/>
    </source>
</evidence>
<evidence type="ECO:0000313" key="1">
    <source>
        <dbReference type="EMBL" id="KAH9698034.1"/>
    </source>
</evidence>
<organism evidence="1 2">
    <name type="scientific">Citrus sinensis</name>
    <name type="common">Sweet orange</name>
    <name type="synonym">Citrus aurantium var. sinensis</name>
    <dbReference type="NCBI Taxonomy" id="2711"/>
    <lineage>
        <taxon>Eukaryota</taxon>
        <taxon>Viridiplantae</taxon>
        <taxon>Streptophyta</taxon>
        <taxon>Embryophyta</taxon>
        <taxon>Tracheophyta</taxon>
        <taxon>Spermatophyta</taxon>
        <taxon>Magnoliopsida</taxon>
        <taxon>eudicotyledons</taxon>
        <taxon>Gunneridae</taxon>
        <taxon>Pentapetalae</taxon>
        <taxon>rosids</taxon>
        <taxon>malvids</taxon>
        <taxon>Sapindales</taxon>
        <taxon>Rutaceae</taxon>
        <taxon>Aurantioideae</taxon>
        <taxon>Citrus</taxon>
    </lineage>
</organism>
<gene>
    <name evidence="1" type="ORF">KPL71_023851</name>
</gene>
<dbReference type="EMBL" id="CM039177">
    <property type="protein sequence ID" value="KAH9698034.1"/>
    <property type="molecule type" value="Genomic_DNA"/>
</dbReference>
<reference evidence="2" key="1">
    <citation type="journal article" date="2023" name="Hortic. Res.">
        <title>A chromosome-level phased genome enabling allele-level studies in sweet orange: a case study on citrus Huanglongbing tolerance.</title>
        <authorList>
            <person name="Wu B."/>
            <person name="Yu Q."/>
            <person name="Deng Z."/>
            <person name="Duan Y."/>
            <person name="Luo F."/>
            <person name="Gmitter F. Jr."/>
        </authorList>
    </citation>
    <scope>NUCLEOTIDE SEQUENCE [LARGE SCALE GENOMIC DNA]</scope>
    <source>
        <strain evidence="2">cv. Valencia</strain>
    </source>
</reference>
<sequence length="448" mass="51521">MTLHLYQLCYPYTKKELKWIAKHCKTETFSPNLNQTSTPQPIACMMFSSSSKDYSFNFPSLESQFDSQRKVMTKPFIPSAVTSVGHLEEPKPFESILNWQTQNAREQNDTLVDIHKKVDKINLRTDQIETKVDSITLQMQQIYQDLQSRISQLDADLRVMLSQRYYGPEFDQKKREIRRLKAELDQIESEKHRPTLFTKSPLIPTISPTYHPFSPMLAPMKPYDPSKLFGMTHTLFKNMPQPSQPKLKPQPRPIKIHQPTSTTTQQQNSPEHTPVFTPQPSQSKDKEPMHQYASHHIEVSTASTEIDTYVTESDTKSSISTTDLASAYADITKLLMAQPEETEPAQPSQPESYFEIPSDIDEPAESSTNQPPQPQAQNSHKPSNGPWFMFDDIPTVKWREKLSEMSAWVDLQMIRSGATIESVLKEFVTRFTGSLRDWFDSLGPYRQL</sequence>
<protein>
    <submittedName>
        <fullName evidence="1">Uncharacterized protein</fullName>
    </submittedName>
</protein>